<dbReference type="EMBL" id="JACTNZ010000011">
    <property type="protein sequence ID" value="KAG5526560.1"/>
    <property type="molecule type" value="Genomic_DNA"/>
</dbReference>
<dbReference type="AlphaFoldDB" id="A0AAV6IIQ5"/>
<feature type="coiled-coil region" evidence="1">
    <location>
        <begin position="188"/>
        <end position="252"/>
    </location>
</feature>
<feature type="region of interest" description="Disordered" evidence="2">
    <location>
        <begin position="428"/>
        <end position="455"/>
    </location>
</feature>
<gene>
    <name evidence="3" type="ORF">RHGRI_032741</name>
</gene>
<evidence type="ECO:0000256" key="2">
    <source>
        <dbReference type="SAM" id="MobiDB-lite"/>
    </source>
</evidence>
<keyword evidence="4" id="KW-1185">Reference proteome</keyword>
<feature type="region of interest" description="Disordered" evidence="2">
    <location>
        <begin position="1"/>
        <end position="104"/>
    </location>
</feature>
<organism evidence="3 4">
    <name type="scientific">Rhododendron griersonianum</name>
    <dbReference type="NCBI Taxonomy" id="479676"/>
    <lineage>
        <taxon>Eukaryota</taxon>
        <taxon>Viridiplantae</taxon>
        <taxon>Streptophyta</taxon>
        <taxon>Embryophyta</taxon>
        <taxon>Tracheophyta</taxon>
        <taxon>Spermatophyta</taxon>
        <taxon>Magnoliopsida</taxon>
        <taxon>eudicotyledons</taxon>
        <taxon>Gunneridae</taxon>
        <taxon>Pentapetalae</taxon>
        <taxon>asterids</taxon>
        <taxon>Ericales</taxon>
        <taxon>Ericaceae</taxon>
        <taxon>Ericoideae</taxon>
        <taxon>Rhodoreae</taxon>
        <taxon>Rhododendron</taxon>
    </lineage>
</organism>
<accession>A0AAV6IIQ5</accession>
<dbReference type="Proteomes" id="UP000823749">
    <property type="component" value="Chromosome 11"/>
</dbReference>
<evidence type="ECO:0000313" key="4">
    <source>
        <dbReference type="Proteomes" id="UP000823749"/>
    </source>
</evidence>
<protein>
    <submittedName>
        <fullName evidence="3">Uncharacterized protein</fullName>
    </submittedName>
</protein>
<sequence>MSPRNIIADLEERRKKKKDEARAKAKTGSSAGGPTVSSAKAKSSSIQIPDSPAGKRPLSSTGQEKDLPTDARLEKKQRVETGLGGESEMTKGKGASSGSAVPWSPLFVTPAPERLQITNEDSLAADPSIARVLFHGLALPKDIVKSASLKSAIDDHYFHAGRAMQSMMQAQLHIVDIDRRTKAQQVMAERYKKQLDGSELERGKLAEQVTNLNEMVKQLTAATEQARAEGKKEMEKEMKEEMEKERQKIFDEGYTKGYSKAGDDLVDQVEQAEEFFKQQQHVESYTLGFCKALDDAGVAADDPRRTTVAVPSLAELDTEEGNQEEVADENLAPEDATENVAEGSNVEANVTAAETTITPEAYILKTVGDGFAREWIEQNDTVISFPTKIPTGSSAVSQCFLAGRLEMGTSVLFPKRRVIHVEIQPSPSPWSFWPAKTQGQGGPENVGPSASSLRS</sequence>
<comment type="caution">
    <text evidence="3">The sequence shown here is derived from an EMBL/GenBank/DDBJ whole genome shotgun (WGS) entry which is preliminary data.</text>
</comment>
<name>A0AAV6IIQ5_9ERIC</name>
<evidence type="ECO:0000256" key="1">
    <source>
        <dbReference type="SAM" id="Coils"/>
    </source>
</evidence>
<feature type="compositionally biased region" description="Basic and acidic residues" evidence="2">
    <location>
        <begin position="63"/>
        <end position="79"/>
    </location>
</feature>
<feature type="compositionally biased region" description="Basic and acidic residues" evidence="2">
    <location>
        <begin position="10"/>
        <end position="23"/>
    </location>
</feature>
<reference evidence="3" key="1">
    <citation type="submission" date="2020-08" db="EMBL/GenBank/DDBJ databases">
        <title>Plant Genome Project.</title>
        <authorList>
            <person name="Zhang R.-G."/>
        </authorList>
    </citation>
    <scope>NUCLEOTIDE SEQUENCE</scope>
    <source>
        <strain evidence="3">WSP0</strain>
        <tissue evidence="3">Leaf</tissue>
    </source>
</reference>
<keyword evidence="1" id="KW-0175">Coiled coil</keyword>
<proteinExistence type="predicted"/>
<evidence type="ECO:0000313" key="3">
    <source>
        <dbReference type="EMBL" id="KAG5526560.1"/>
    </source>
</evidence>